<evidence type="ECO:0000259" key="2">
    <source>
        <dbReference type="Pfam" id="PF14238"/>
    </source>
</evidence>
<reference evidence="3" key="2">
    <citation type="submission" date="2021-04" db="EMBL/GenBank/DDBJ databases">
        <authorList>
            <person name="Gilroy R."/>
        </authorList>
    </citation>
    <scope>NUCLEOTIDE SEQUENCE</scope>
    <source>
        <strain evidence="3">B5-657</strain>
    </source>
</reference>
<sequence>MKRKGWLIPILVFVLSFSILFFYQKSQSNVSLATTTELPPILWSKTPTAINKVTYSIGGKQIEVTRQNDKWVLSNLNNKHADDLYIYSILENFTQPIFEEVIEINPASLTQYGIDETCPKLTLYDHDGNEYTLIKGDAIDNLTDYVYAPLSNTVYSMQNTNFTSLKSEETDWLNKQLLDFDLANVTKISFSYKSIQATLTPSLVDNEVTFTSNNINDLLAAEFVHFLQTSKIEQFITDNAPDHVLNVYGFSAPSLKCTIYLNTGTTLSLTIGNINEDENICYATVNESNNIVAIPYFDFSQFDALYAEYHGDSSEYLG</sequence>
<dbReference type="InterPro" id="IPR025641">
    <property type="entry name" value="DUF4340"/>
</dbReference>
<gene>
    <name evidence="3" type="ORF">H9872_00550</name>
</gene>
<accession>A0A9E2KAQ7</accession>
<protein>
    <submittedName>
        <fullName evidence="3">DUF4340 domain-containing protein</fullName>
    </submittedName>
</protein>
<dbReference type="Pfam" id="PF14238">
    <property type="entry name" value="DUF4340"/>
    <property type="match status" value="1"/>
</dbReference>
<evidence type="ECO:0000313" key="3">
    <source>
        <dbReference type="EMBL" id="MBU3803233.1"/>
    </source>
</evidence>
<organism evidence="3 4">
    <name type="scientific">Candidatus Cellulosilyticum pullistercoris</name>
    <dbReference type="NCBI Taxonomy" id="2838521"/>
    <lineage>
        <taxon>Bacteria</taxon>
        <taxon>Bacillati</taxon>
        <taxon>Bacillota</taxon>
        <taxon>Clostridia</taxon>
        <taxon>Lachnospirales</taxon>
        <taxon>Cellulosilyticaceae</taxon>
        <taxon>Cellulosilyticum</taxon>
    </lineage>
</organism>
<comment type="caution">
    <text evidence="3">The sequence shown here is derived from an EMBL/GenBank/DDBJ whole genome shotgun (WGS) entry which is preliminary data.</text>
</comment>
<dbReference type="Proteomes" id="UP000824229">
    <property type="component" value="Unassembled WGS sequence"/>
</dbReference>
<reference evidence="3" key="1">
    <citation type="journal article" date="2021" name="PeerJ">
        <title>Extensive microbial diversity within the chicken gut microbiome revealed by metagenomics and culture.</title>
        <authorList>
            <person name="Gilroy R."/>
            <person name="Ravi A."/>
            <person name="Getino M."/>
            <person name="Pursley I."/>
            <person name="Horton D.L."/>
            <person name="Alikhan N.F."/>
            <person name="Baker D."/>
            <person name="Gharbi K."/>
            <person name="Hall N."/>
            <person name="Watson M."/>
            <person name="Adriaenssens E.M."/>
            <person name="Foster-Nyarko E."/>
            <person name="Jarju S."/>
            <person name="Secka A."/>
            <person name="Antonio M."/>
            <person name="Oren A."/>
            <person name="Chaudhuri R.R."/>
            <person name="La Ragione R."/>
            <person name="Hildebrand F."/>
            <person name="Pallen M.J."/>
        </authorList>
    </citation>
    <scope>NUCLEOTIDE SEQUENCE</scope>
    <source>
        <strain evidence="3">B5-657</strain>
    </source>
</reference>
<dbReference type="EMBL" id="JAHLFQ010000011">
    <property type="protein sequence ID" value="MBU3803233.1"/>
    <property type="molecule type" value="Genomic_DNA"/>
</dbReference>
<dbReference type="AlphaFoldDB" id="A0A9E2KAQ7"/>
<evidence type="ECO:0000256" key="1">
    <source>
        <dbReference type="SAM" id="Phobius"/>
    </source>
</evidence>
<keyword evidence="1" id="KW-1133">Transmembrane helix</keyword>
<feature type="domain" description="DUF4340" evidence="2">
    <location>
        <begin position="71"/>
        <end position="193"/>
    </location>
</feature>
<proteinExistence type="predicted"/>
<keyword evidence="1" id="KW-0812">Transmembrane</keyword>
<name>A0A9E2KAQ7_9FIRM</name>
<feature type="transmembrane region" description="Helical" evidence="1">
    <location>
        <begin position="6"/>
        <end position="23"/>
    </location>
</feature>
<evidence type="ECO:0000313" key="4">
    <source>
        <dbReference type="Proteomes" id="UP000824229"/>
    </source>
</evidence>
<keyword evidence="1" id="KW-0472">Membrane</keyword>